<reference evidence="2 3" key="1">
    <citation type="submission" date="2019-08" db="EMBL/GenBank/DDBJ databases">
        <authorList>
            <person name="Herpell B J."/>
        </authorList>
    </citation>
    <scope>NUCLEOTIDE SEQUENCE [LARGE SCALE GENOMIC DNA]</scope>
    <source>
        <strain evidence="3">Msb3</strain>
    </source>
</reference>
<keyword evidence="3" id="KW-1185">Reference proteome</keyword>
<organism evidence="2 3">
    <name type="scientific">Paraburkholderia dioscoreae</name>
    <dbReference type="NCBI Taxonomy" id="2604047"/>
    <lineage>
        <taxon>Bacteria</taxon>
        <taxon>Pseudomonadati</taxon>
        <taxon>Pseudomonadota</taxon>
        <taxon>Betaproteobacteria</taxon>
        <taxon>Burkholderiales</taxon>
        <taxon>Burkholderiaceae</taxon>
        <taxon>Paraburkholderia</taxon>
    </lineage>
</organism>
<dbReference type="EMBL" id="LR699553">
    <property type="protein sequence ID" value="VVD30676.1"/>
    <property type="molecule type" value="Genomic_DNA"/>
</dbReference>
<evidence type="ECO:0000256" key="1">
    <source>
        <dbReference type="SAM" id="MobiDB-lite"/>
    </source>
</evidence>
<feature type="region of interest" description="Disordered" evidence="1">
    <location>
        <begin position="1"/>
        <end position="51"/>
    </location>
</feature>
<dbReference type="KEGG" id="pdio:PDMSB3_4232"/>
<dbReference type="AlphaFoldDB" id="A0A5Q4ZHF0"/>
<accession>A0A5Q4ZHF0</accession>
<feature type="compositionally biased region" description="Basic and acidic residues" evidence="1">
    <location>
        <begin position="94"/>
        <end position="112"/>
    </location>
</feature>
<feature type="compositionally biased region" description="Basic residues" evidence="1">
    <location>
        <begin position="30"/>
        <end position="47"/>
    </location>
</feature>
<name>A0A5Q4ZHF0_9BURK</name>
<feature type="region of interest" description="Disordered" evidence="1">
    <location>
        <begin position="79"/>
        <end position="112"/>
    </location>
</feature>
<evidence type="ECO:0000313" key="3">
    <source>
        <dbReference type="Proteomes" id="UP000325811"/>
    </source>
</evidence>
<proteinExistence type="predicted"/>
<protein>
    <submittedName>
        <fullName evidence="2">Uncharacterized protein</fullName>
    </submittedName>
</protein>
<sequence>MQAPHAPNRLSSRGRPARHPNPQHVQPRQARPRRARTRTGKHSRKWHKDMQSFGISLHEGRIFEARFIGVSRADCMPAELAGGRDPANTIPSSREYRLGGKRDGSYRRQESS</sequence>
<evidence type="ECO:0000313" key="2">
    <source>
        <dbReference type="EMBL" id="VVD30676.1"/>
    </source>
</evidence>
<gene>
    <name evidence="2" type="ORF">PDMSB3_4232</name>
</gene>
<dbReference type="Proteomes" id="UP000325811">
    <property type="component" value="Chromosome I"/>
</dbReference>